<feature type="compositionally biased region" description="Low complexity" evidence="2">
    <location>
        <begin position="43"/>
        <end position="55"/>
    </location>
</feature>
<dbReference type="Proteomes" id="UP000281468">
    <property type="component" value="Unassembled WGS sequence"/>
</dbReference>
<dbReference type="CDD" id="cd22887">
    <property type="entry name" value="Atg16_CCD"/>
    <property type="match status" value="1"/>
</dbReference>
<feature type="region of interest" description="Disordered" evidence="2">
    <location>
        <begin position="117"/>
        <end position="141"/>
    </location>
</feature>
<feature type="region of interest" description="Disordered" evidence="2">
    <location>
        <begin position="40"/>
        <end position="87"/>
    </location>
</feature>
<name>A0A3M7EK09_HORWE</name>
<dbReference type="Gene3D" id="1.20.5.170">
    <property type="match status" value="1"/>
</dbReference>
<protein>
    <recommendedName>
        <fullName evidence="3">Autophagy-related protein 16 domain-containing protein</fullName>
    </recommendedName>
</protein>
<evidence type="ECO:0000313" key="5">
    <source>
        <dbReference type="Proteomes" id="UP000281468"/>
    </source>
</evidence>
<dbReference type="AlphaFoldDB" id="A0A3M7EK09"/>
<feature type="domain" description="Autophagy-related protein 16" evidence="3">
    <location>
        <begin position="7"/>
        <end position="203"/>
    </location>
</feature>
<gene>
    <name evidence="4" type="ORF">D0862_13675</name>
</gene>
<organism evidence="4 5">
    <name type="scientific">Hortaea werneckii</name>
    <name type="common">Black yeast</name>
    <name type="synonym">Cladosporium werneckii</name>
    <dbReference type="NCBI Taxonomy" id="91943"/>
    <lineage>
        <taxon>Eukaryota</taxon>
        <taxon>Fungi</taxon>
        <taxon>Dikarya</taxon>
        <taxon>Ascomycota</taxon>
        <taxon>Pezizomycotina</taxon>
        <taxon>Dothideomycetes</taxon>
        <taxon>Dothideomycetidae</taxon>
        <taxon>Mycosphaerellales</taxon>
        <taxon>Teratosphaeriaceae</taxon>
        <taxon>Hortaea</taxon>
    </lineage>
</organism>
<accession>A0A3M7EK09</accession>
<evidence type="ECO:0000256" key="2">
    <source>
        <dbReference type="SAM" id="MobiDB-lite"/>
    </source>
</evidence>
<comment type="similarity">
    <text evidence="1">Belongs to the ATG16 family.</text>
</comment>
<dbReference type="VEuPathDB" id="FungiDB:BTJ68_10601"/>
<reference evidence="4 5" key="1">
    <citation type="journal article" date="2018" name="BMC Genomics">
        <title>Genomic evidence for intraspecific hybridization in a clonal and extremely halotolerant yeast.</title>
        <authorList>
            <person name="Gostincar C."/>
            <person name="Stajich J.E."/>
            <person name="Zupancic J."/>
            <person name="Zalar P."/>
            <person name="Gunde-Cimerman N."/>
        </authorList>
    </citation>
    <scope>NUCLEOTIDE SEQUENCE [LARGE SCALE GENOMIC DNA]</scope>
    <source>
        <strain evidence="4 5">EXF-171</strain>
    </source>
</reference>
<dbReference type="Pfam" id="PF08614">
    <property type="entry name" value="ATG16"/>
    <property type="match status" value="1"/>
</dbReference>
<evidence type="ECO:0000259" key="3">
    <source>
        <dbReference type="Pfam" id="PF08614"/>
    </source>
</evidence>
<feature type="compositionally biased region" description="Low complexity" evidence="2">
    <location>
        <begin position="117"/>
        <end position="133"/>
    </location>
</feature>
<sequence length="209" mass="23279">MSDWIAQYSAALTERDARELAHKRYIDAYTKLADRTALLEAKPSPAVASSPAPASTGKDPRSNTPTQPNRGGNDPESDAPPPNDLLAGLRTDLAATQRARATLQTQVEELTATISALQTQNQSSSTQVSQLSRQKADVERKLRDRDEELKGKGRLVEQAQDEMVALGLQLNVAEEQKEKLTRENQELVDRWMKRMGEEAERVNRDSRWA</sequence>
<evidence type="ECO:0000256" key="1">
    <source>
        <dbReference type="ARBA" id="ARBA00005331"/>
    </source>
</evidence>
<dbReference type="InterPro" id="IPR013923">
    <property type="entry name" value="Autophagy-rel_prot_16_dom"/>
</dbReference>
<dbReference type="EMBL" id="QWIQ01000785">
    <property type="protein sequence ID" value="RMY76813.1"/>
    <property type="molecule type" value="Genomic_DNA"/>
</dbReference>
<proteinExistence type="inferred from homology"/>
<evidence type="ECO:0000313" key="4">
    <source>
        <dbReference type="EMBL" id="RMY76813.1"/>
    </source>
</evidence>
<comment type="caution">
    <text evidence="4">The sequence shown here is derived from an EMBL/GenBank/DDBJ whole genome shotgun (WGS) entry which is preliminary data.</text>
</comment>